<dbReference type="Proteomes" id="UP000320643">
    <property type="component" value="Unassembled WGS sequence"/>
</dbReference>
<organism evidence="1 2">
    <name type="scientific">Flavobacterium zepuense</name>
    <dbReference type="NCBI Taxonomy" id="2593302"/>
    <lineage>
        <taxon>Bacteria</taxon>
        <taxon>Pseudomonadati</taxon>
        <taxon>Bacteroidota</taxon>
        <taxon>Flavobacteriia</taxon>
        <taxon>Flavobacteriales</taxon>
        <taxon>Flavobacteriaceae</taxon>
        <taxon>Flavobacterium</taxon>
    </lineage>
</organism>
<sequence length="161" mass="18669">MKYLFLFFISTALFAQKKKNLDSLPALEKLIIYNYTPRPNHGYILTFYKKSSIPKVLKKALKKRYSNFRIANPGKKFRETDVVSNAHLPPRQLLFTVRNANYCSVVYRQGGRSLGTYFAFSEIIDNKVTLLHVYYLSGPTINTYDDFVNAIRQGNFSELSF</sequence>
<evidence type="ECO:0000313" key="1">
    <source>
        <dbReference type="EMBL" id="TRW25848.1"/>
    </source>
</evidence>
<accession>A0A552V5W6</accession>
<dbReference type="OrthoDB" id="1353188at2"/>
<dbReference type="AlphaFoldDB" id="A0A552V5W6"/>
<reference evidence="1 2" key="1">
    <citation type="submission" date="2019-07" db="EMBL/GenBank/DDBJ databases">
        <title>Flavobacterium sp. nov., isolated from glacier ice.</title>
        <authorList>
            <person name="Liu Q."/>
            <person name="Xin Y.-H."/>
        </authorList>
    </citation>
    <scope>NUCLEOTIDE SEQUENCE [LARGE SCALE GENOMIC DNA]</scope>
    <source>
        <strain evidence="1 2">ZT4R6</strain>
    </source>
</reference>
<keyword evidence="2" id="KW-1185">Reference proteome</keyword>
<gene>
    <name evidence="1" type="ORF">FMM05_06400</name>
</gene>
<evidence type="ECO:0000313" key="2">
    <source>
        <dbReference type="Proteomes" id="UP000320643"/>
    </source>
</evidence>
<protein>
    <submittedName>
        <fullName evidence="1">Uncharacterized protein</fullName>
    </submittedName>
</protein>
<proteinExistence type="predicted"/>
<dbReference type="RefSeq" id="WP_143372512.1">
    <property type="nucleotide sequence ID" value="NZ_VJVZ01000003.1"/>
</dbReference>
<dbReference type="EMBL" id="VJVZ01000003">
    <property type="protein sequence ID" value="TRW25848.1"/>
    <property type="molecule type" value="Genomic_DNA"/>
</dbReference>
<name>A0A552V5W6_9FLAO</name>
<comment type="caution">
    <text evidence="1">The sequence shown here is derived from an EMBL/GenBank/DDBJ whole genome shotgun (WGS) entry which is preliminary data.</text>
</comment>